<gene>
    <name evidence="10" type="ORF">CALCODRAFT_485879</name>
</gene>
<dbReference type="AlphaFoldDB" id="A0A165E3T2"/>
<keyword evidence="5" id="KW-0256">Endoplasmic reticulum</keyword>
<reference evidence="10 11" key="1">
    <citation type="journal article" date="2016" name="Mol. Biol. Evol.">
        <title>Comparative Genomics of Early-Diverging Mushroom-Forming Fungi Provides Insights into the Origins of Lignocellulose Decay Capabilities.</title>
        <authorList>
            <person name="Nagy L.G."/>
            <person name="Riley R."/>
            <person name="Tritt A."/>
            <person name="Adam C."/>
            <person name="Daum C."/>
            <person name="Floudas D."/>
            <person name="Sun H."/>
            <person name="Yadav J.S."/>
            <person name="Pangilinan J."/>
            <person name="Larsson K.H."/>
            <person name="Matsuura K."/>
            <person name="Barry K."/>
            <person name="Labutti K."/>
            <person name="Kuo R."/>
            <person name="Ohm R.A."/>
            <person name="Bhattacharya S.S."/>
            <person name="Shirouzu T."/>
            <person name="Yoshinaga Y."/>
            <person name="Martin F.M."/>
            <person name="Grigoriev I.V."/>
            <person name="Hibbett D.S."/>
        </authorList>
    </citation>
    <scope>NUCLEOTIDE SEQUENCE [LARGE SCALE GENOMIC DNA]</scope>
    <source>
        <strain evidence="10 11">HHB12733</strain>
    </source>
</reference>
<comment type="function">
    <text evidence="8">Component of the signal peptidase complex (SPC) which catalyzes the cleavage of N-terminal signal sequences from nascent proteins as they are translocated into the lumen of the endoplasmic reticulum. Dispensable for SPC enzymatic activity.</text>
</comment>
<name>A0A165E3T2_9BASI</name>
<dbReference type="OrthoDB" id="263893at2759"/>
<dbReference type="InParanoid" id="A0A165E3T2"/>
<dbReference type="GO" id="GO:0005787">
    <property type="term" value="C:signal peptidase complex"/>
    <property type="evidence" value="ECO:0007669"/>
    <property type="project" value="InterPro"/>
</dbReference>
<accession>A0A165E3T2</accession>
<dbReference type="EMBL" id="KV424023">
    <property type="protein sequence ID" value="KZT54041.1"/>
    <property type="molecule type" value="Genomic_DNA"/>
</dbReference>
<evidence type="ECO:0000256" key="4">
    <source>
        <dbReference type="ARBA" id="ARBA00022692"/>
    </source>
</evidence>
<keyword evidence="11" id="KW-1185">Reference proteome</keyword>
<evidence type="ECO:0000256" key="5">
    <source>
        <dbReference type="ARBA" id="ARBA00022824"/>
    </source>
</evidence>
<evidence type="ECO:0000256" key="6">
    <source>
        <dbReference type="ARBA" id="ARBA00022989"/>
    </source>
</evidence>
<evidence type="ECO:0000256" key="2">
    <source>
        <dbReference type="ARBA" id="ARBA00005245"/>
    </source>
</evidence>
<evidence type="ECO:0000313" key="11">
    <source>
        <dbReference type="Proteomes" id="UP000076842"/>
    </source>
</evidence>
<feature type="transmembrane region" description="Helical" evidence="9">
    <location>
        <begin position="29"/>
        <end position="49"/>
    </location>
</feature>
<dbReference type="PANTHER" id="PTHR13202">
    <property type="entry name" value="MICROSOMAL SIGNAL PEPTIDASE 12 KDA SUBUNIT"/>
    <property type="match status" value="1"/>
</dbReference>
<dbReference type="STRING" id="1353952.A0A165E3T2"/>
<dbReference type="GO" id="GO:0045047">
    <property type="term" value="P:protein targeting to ER"/>
    <property type="evidence" value="ECO:0007669"/>
    <property type="project" value="TreeGrafter"/>
</dbReference>
<evidence type="ECO:0000256" key="1">
    <source>
        <dbReference type="ARBA" id="ARBA00004477"/>
    </source>
</evidence>
<evidence type="ECO:0000256" key="8">
    <source>
        <dbReference type="ARBA" id="ARBA00045204"/>
    </source>
</evidence>
<keyword evidence="7 9" id="KW-0472">Membrane</keyword>
<keyword evidence="6 9" id="KW-1133">Transmembrane helix</keyword>
<comment type="similarity">
    <text evidence="2">Belongs to the SPCS1 family.</text>
</comment>
<keyword evidence="4 9" id="KW-0812">Transmembrane</keyword>
<evidence type="ECO:0000256" key="3">
    <source>
        <dbReference type="ARBA" id="ARBA00017059"/>
    </source>
</evidence>
<feature type="transmembrane region" description="Helical" evidence="9">
    <location>
        <begin position="56"/>
        <end position="76"/>
    </location>
</feature>
<comment type="subcellular location">
    <subcellularLocation>
        <location evidence="1">Endoplasmic reticulum membrane</location>
        <topology evidence="1">Multi-pass membrane protein</topology>
    </subcellularLocation>
</comment>
<evidence type="ECO:0000256" key="7">
    <source>
        <dbReference type="ARBA" id="ARBA00023136"/>
    </source>
</evidence>
<dbReference type="Pfam" id="PF06645">
    <property type="entry name" value="SPC12"/>
    <property type="match status" value="1"/>
</dbReference>
<dbReference type="PANTHER" id="PTHR13202:SF0">
    <property type="entry name" value="SIGNAL PEPTIDASE COMPLEX SUBUNIT 1"/>
    <property type="match status" value="1"/>
</dbReference>
<proteinExistence type="inferred from homology"/>
<protein>
    <recommendedName>
        <fullName evidence="3">Signal peptidase complex subunit 1</fullName>
    </recommendedName>
</protein>
<organism evidence="10 11">
    <name type="scientific">Calocera cornea HHB12733</name>
    <dbReference type="NCBI Taxonomy" id="1353952"/>
    <lineage>
        <taxon>Eukaryota</taxon>
        <taxon>Fungi</taxon>
        <taxon>Dikarya</taxon>
        <taxon>Basidiomycota</taxon>
        <taxon>Agaricomycotina</taxon>
        <taxon>Dacrymycetes</taxon>
        <taxon>Dacrymycetales</taxon>
        <taxon>Dacrymycetaceae</taxon>
        <taxon>Calocera</taxon>
    </lineage>
</organism>
<dbReference type="InterPro" id="IPR009542">
    <property type="entry name" value="Spc1/SPCS1"/>
</dbReference>
<evidence type="ECO:0000256" key="9">
    <source>
        <dbReference type="SAM" id="Phobius"/>
    </source>
</evidence>
<dbReference type="Proteomes" id="UP000076842">
    <property type="component" value="Unassembled WGS sequence"/>
</dbReference>
<dbReference type="GO" id="GO:0006465">
    <property type="term" value="P:signal peptide processing"/>
    <property type="evidence" value="ECO:0007669"/>
    <property type="project" value="InterPro"/>
</dbReference>
<sequence>MDILTNVQHAVQRVLEGKIDFVAQQQAEVATYAVLSGATIVSFLAGYLAGDLRVSLAVFGVSLLALLLALVPPWPYLNAHPVPWRSALPSSKTE</sequence>
<evidence type="ECO:0000313" key="10">
    <source>
        <dbReference type="EMBL" id="KZT54041.1"/>
    </source>
</evidence>